<dbReference type="SUPFAM" id="SSF81383">
    <property type="entry name" value="F-box domain"/>
    <property type="match status" value="1"/>
</dbReference>
<dbReference type="Proteomes" id="UP000054248">
    <property type="component" value="Unassembled WGS sequence"/>
</dbReference>
<dbReference type="InterPro" id="IPR036047">
    <property type="entry name" value="F-box-like_dom_sf"/>
</dbReference>
<organism evidence="2 3">
    <name type="scientific">Tulasnella calospora MUT 4182</name>
    <dbReference type="NCBI Taxonomy" id="1051891"/>
    <lineage>
        <taxon>Eukaryota</taxon>
        <taxon>Fungi</taxon>
        <taxon>Dikarya</taxon>
        <taxon>Basidiomycota</taxon>
        <taxon>Agaricomycotina</taxon>
        <taxon>Agaricomycetes</taxon>
        <taxon>Cantharellales</taxon>
        <taxon>Tulasnellaceae</taxon>
        <taxon>Tulasnella</taxon>
    </lineage>
</organism>
<evidence type="ECO:0000259" key="1">
    <source>
        <dbReference type="PROSITE" id="PS50181"/>
    </source>
</evidence>
<dbReference type="Gene3D" id="1.20.1280.50">
    <property type="match status" value="1"/>
</dbReference>
<protein>
    <recommendedName>
        <fullName evidence="1">F-box domain-containing protein</fullName>
    </recommendedName>
</protein>
<gene>
    <name evidence="2" type="ORF">M407DRAFT_8791</name>
</gene>
<dbReference type="InterPro" id="IPR001810">
    <property type="entry name" value="F-box_dom"/>
</dbReference>
<reference evidence="2 3" key="1">
    <citation type="submission" date="2014-04" db="EMBL/GenBank/DDBJ databases">
        <authorList>
            <consortium name="DOE Joint Genome Institute"/>
            <person name="Kuo A."/>
            <person name="Girlanda M."/>
            <person name="Perotto S."/>
            <person name="Kohler A."/>
            <person name="Nagy L.G."/>
            <person name="Floudas D."/>
            <person name="Copeland A."/>
            <person name="Barry K.W."/>
            <person name="Cichocki N."/>
            <person name="Veneault-Fourrey C."/>
            <person name="LaButti K."/>
            <person name="Lindquist E.A."/>
            <person name="Lipzen A."/>
            <person name="Lundell T."/>
            <person name="Morin E."/>
            <person name="Murat C."/>
            <person name="Sun H."/>
            <person name="Tunlid A."/>
            <person name="Henrissat B."/>
            <person name="Grigoriev I.V."/>
            <person name="Hibbett D.S."/>
            <person name="Martin F."/>
            <person name="Nordberg H.P."/>
            <person name="Cantor M.N."/>
            <person name="Hua S.X."/>
        </authorList>
    </citation>
    <scope>NUCLEOTIDE SEQUENCE [LARGE SCALE GENOMIC DNA]</scope>
    <source>
        <strain evidence="2 3">MUT 4182</strain>
    </source>
</reference>
<accession>A0A0C3Q667</accession>
<dbReference type="STRING" id="1051891.A0A0C3Q667"/>
<dbReference type="HOGENOM" id="CLU_500778_0_0_1"/>
<evidence type="ECO:0000313" key="3">
    <source>
        <dbReference type="Proteomes" id="UP000054248"/>
    </source>
</evidence>
<dbReference type="EMBL" id="KN823055">
    <property type="protein sequence ID" value="KIO24755.1"/>
    <property type="molecule type" value="Genomic_DNA"/>
</dbReference>
<proteinExistence type="predicted"/>
<name>A0A0C3Q667_9AGAM</name>
<reference evidence="3" key="2">
    <citation type="submission" date="2015-01" db="EMBL/GenBank/DDBJ databases">
        <title>Evolutionary Origins and Diversification of the Mycorrhizal Mutualists.</title>
        <authorList>
            <consortium name="DOE Joint Genome Institute"/>
            <consortium name="Mycorrhizal Genomics Consortium"/>
            <person name="Kohler A."/>
            <person name="Kuo A."/>
            <person name="Nagy L.G."/>
            <person name="Floudas D."/>
            <person name="Copeland A."/>
            <person name="Barry K.W."/>
            <person name="Cichocki N."/>
            <person name="Veneault-Fourrey C."/>
            <person name="LaButti K."/>
            <person name="Lindquist E.A."/>
            <person name="Lipzen A."/>
            <person name="Lundell T."/>
            <person name="Morin E."/>
            <person name="Murat C."/>
            <person name="Riley R."/>
            <person name="Ohm R."/>
            <person name="Sun H."/>
            <person name="Tunlid A."/>
            <person name="Henrissat B."/>
            <person name="Grigoriev I.V."/>
            <person name="Hibbett D.S."/>
            <person name="Martin F."/>
        </authorList>
    </citation>
    <scope>NUCLEOTIDE SEQUENCE [LARGE SCALE GENOMIC DNA]</scope>
    <source>
        <strain evidence="3">MUT 4182</strain>
    </source>
</reference>
<feature type="domain" description="F-box" evidence="1">
    <location>
        <begin position="59"/>
        <end position="115"/>
    </location>
</feature>
<dbReference type="PROSITE" id="PS50181">
    <property type="entry name" value="FBOX"/>
    <property type="match status" value="1"/>
</dbReference>
<dbReference type="Pfam" id="PF12937">
    <property type="entry name" value="F-box-like"/>
    <property type="match status" value="1"/>
</dbReference>
<evidence type="ECO:0000313" key="2">
    <source>
        <dbReference type="EMBL" id="KIO24755.1"/>
    </source>
</evidence>
<sequence>MDQISARVHEIDILITRIAGVDAPCGEFARAWAEAEIWATVEEVIRNKASRARQVRNALLPIQQLPTEVVLQVLCMVVPPFLEQADYYMVLRQVSGVCHRWRQIINSTPTLWGRIHSWDSAYVVKEALKRSAHHALDVYFDNDNRIRPMGRAERYNFVENLIPHLGRCRKLALGWDSDPRQVKELLGLPAPQLEQLILRDEIGNDDFATVEIFAGQAAFLKQVEIDRVACRWESAAFKGLKSLSISNVSFQSFNQILELLQYSPTLLKLKLQHIIFPDSDADIDPMFRQIRLPLLNNLQIRSIHWRRTESLLGCIHAPGCAHLHLTMDDVETGIEGSLARLPALWPSQVRIIILNLRSIRVVVKEVETALFASSSDGQGGLSLVLRRGAYFERSAILLGGINHIIKNYLSAPESSLQVDSFTLHCLHHGNILNEILRLPTVTRLDLGDPLYNYEMPYACPHEDQHWTLPPFPSLKLIRCFTPREDWVMRVIGAAFHNPTIDAQNRAIDIQVHSRTEQANEDCTSRLAPRIRAVIGESNRLSFIVTPVVDTISD</sequence>
<dbReference type="AlphaFoldDB" id="A0A0C3Q667"/>
<keyword evidence="3" id="KW-1185">Reference proteome</keyword>
<dbReference type="OrthoDB" id="3365698at2759"/>